<dbReference type="InterPro" id="IPR056362">
    <property type="entry name" value="AtuA-like_ferredoxin_dom"/>
</dbReference>
<gene>
    <name evidence="4" type="ORF">EV188_104563</name>
</gene>
<feature type="region of interest" description="Disordered" evidence="1">
    <location>
        <begin position="437"/>
        <end position="466"/>
    </location>
</feature>
<keyword evidence="5" id="KW-1185">Reference proteome</keyword>
<dbReference type="Pfam" id="PF07287">
    <property type="entry name" value="AtuA"/>
    <property type="match status" value="1"/>
</dbReference>
<evidence type="ECO:0000313" key="4">
    <source>
        <dbReference type="EMBL" id="TDQ58816.1"/>
    </source>
</evidence>
<dbReference type="EMBL" id="SNYO01000004">
    <property type="protein sequence ID" value="TDQ58816.1"/>
    <property type="molecule type" value="Genomic_DNA"/>
</dbReference>
<dbReference type="PANTHER" id="PTHR47585:SF1">
    <property type="entry name" value="DUF1446 DOMAIN-CONTAINING PROTEIN"/>
    <property type="match status" value="1"/>
</dbReference>
<name>A0A4R6VAC5_9PSEU</name>
<dbReference type="InterPro" id="IPR010839">
    <property type="entry name" value="AtuA_N"/>
</dbReference>
<dbReference type="AlphaFoldDB" id="A0A4R6VAC5"/>
<dbReference type="RefSeq" id="WP_243741786.1">
    <property type="nucleotide sequence ID" value="NZ_BAABHR010000022.1"/>
</dbReference>
<sequence>MSTVRRAVRIGNISGFYGDRLNAAREMLDGGRDGGTELDVLCGDYLAELTMLILAKAQAKDPEAGYAKTFLTQMRDVLGDCVARGVKVVANAGGLNPAGLAAAVEELGTGAKVAYVEGDDLRGALEEITPPVAGKPVSANAYLGGWGIAEALAAGADVVVTGRVTDASLVVGPAAWWHGWDRSDFDALAGAVVAGHVIECGPQATGGNYAFLDEITDRRYPGFPIAEVEADGSSVITKHPGTGGLVSVGTVTAQLLYEIAAPAYLGPDCTTHFDTVALSEDGEHRVRISGVRGSAPPPTLKVALNDAGGYRNTMTLVLTGLDIEAKAELAESLLFDVLGGRDRFAEVDVRLLRFDHPDAASNAEATAHLRVTVKDPDPRVVGRSFSNATMELALGGYAGFHTTTPPSSESAFGVYRPAAVPRTAVTHTVVLPDGTRRTVADPATTSDGAVSAVSEPAAPPEGPAARVPLGRVVGARSGDKGGDANIGLWTRTDASYAWLRAFLTVERARELLGPEAADLAIDIHALPNLRALNVVVHGILGDGVASSVRPDPQAKGLGEYVRSRLVDVPTALLEAD</sequence>
<dbReference type="Proteomes" id="UP000295705">
    <property type="component" value="Unassembled WGS sequence"/>
</dbReference>
<organism evidence="4 5">
    <name type="scientific">Actinomycetospora succinea</name>
    <dbReference type="NCBI Taxonomy" id="663603"/>
    <lineage>
        <taxon>Bacteria</taxon>
        <taxon>Bacillati</taxon>
        <taxon>Actinomycetota</taxon>
        <taxon>Actinomycetes</taxon>
        <taxon>Pseudonocardiales</taxon>
        <taxon>Pseudonocardiaceae</taxon>
        <taxon>Actinomycetospora</taxon>
    </lineage>
</organism>
<evidence type="ECO:0000259" key="2">
    <source>
        <dbReference type="Pfam" id="PF07287"/>
    </source>
</evidence>
<evidence type="ECO:0000313" key="5">
    <source>
        <dbReference type="Proteomes" id="UP000295705"/>
    </source>
</evidence>
<feature type="domain" description="AtuA-like ferredoxin-fold" evidence="3">
    <location>
        <begin position="467"/>
        <end position="562"/>
    </location>
</feature>
<protein>
    <submittedName>
        <fullName evidence="4">Uncharacterized protein DUF1446</fullName>
    </submittedName>
</protein>
<dbReference type="Pfam" id="PF23544">
    <property type="entry name" value="AtuA_ferredoxin"/>
    <property type="match status" value="1"/>
</dbReference>
<proteinExistence type="predicted"/>
<dbReference type="PANTHER" id="PTHR47585">
    <property type="match status" value="1"/>
</dbReference>
<evidence type="ECO:0000256" key="1">
    <source>
        <dbReference type="SAM" id="MobiDB-lite"/>
    </source>
</evidence>
<accession>A0A4R6VAC5</accession>
<comment type="caution">
    <text evidence="4">The sequence shown here is derived from an EMBL/GenBank/DDBJ whole genome shotgun (WGS) entry which is preliminary data.</text>
</comment>
<feature type="domain" description="Acyclic terpene utilisation N-terminal" evidence="2">
    <location>
        <begin position="8"/>
        <end position="430"/>
    </location>
</feature>
<evidence type="ECO:0000259" key="3">
    <source>
        <dbReference type="Pfam" id="PF23544"/>
    </source>
</evidence>
<reference evidence="4 5" key="1">
    <citation type="submission" date="2019-03" db="EMBL/GenBank/DDBJ databases">
        <title>Genomic Encyclopedia of Type Strains, Phase IV (KMG-IV): sequencing the most valuable type-strain genomes for metagenomic binning, comparative biology and taxonomic classification.</title>
        <authorList>
            <person name="Goeker M."/>
        </authorList>
    </citation>
    <scope>NUCLEOTIDE SEQUENCE [LARGE SCALE GENOMIC DNA]</scope>
    <source>
        <strain evidence="4 5">DSM 45775</strain>
    </source>
</reference>